<dbReference type="InterPro" id="IPR029044">
    <property type="entry name" value="Nucleotide-diphossugar_trans"/>
</dbReference>
<dbReference type="OrthoDB" id="5062577at2"/>
<dbReference type="InterPro" id="IPR050834">
    <property type="entry name" value="Glycosyltransf_2"/>
</dbReference>
<dbReference type="EMBL" id="LT629692">
    <property type="protein sequence ID" value="SDH64419.1"/>
    <property type="molecule type" value="Genomic_DNA"/>
</dbReference>
<dbReference type="Gene3D" id="3.90.550.10">
    <property type="entry name" value="Spore Coat Polysaccharide Biosynthesis Protein SpsA, Chain A"/>
    <property type="match status" value="1"/>
</dbReference>
<dbReference type="SUPFAM" id="SSF53448">
    <property type="entry name" value="Nucleotide-diphospho-sugar transferases"/>
    <property type="match status" value="1"/>
</dbReference>
<keyword evidence="2" id="KW-0808">Transferase</keyword>
<dbReference type="PANTHER" id="PTHR43685">
    <property type="entry name" value="GLYCOSYLTRANSFERASE"/>
    <property type="match status" value="1"/>
</dbReference>
<dbReference type="InterPro" id="IPR001173">
    <property type="entry name" value="Glyco_trans_2-like"/>
</dbReference>
<reference evidence="2 3" key="1">
    <citation type="submission" date="2016-10" db="EMBL/GenBank/DDBJ databases">
        <authorList>
            <person name="de Groot N.N."/>
        </authorList>
    </citation>
    <scope>NUCLEOTIDE SEQUENCE [LARGE SCALE GENOMIC DNA]</scope>
    <source>
        <strain evidence="2 3">DSM 23142</strain>
    </source>
</reference>
<dbReference type="Proteomes" id="UP000199009">
    <property type="component" value="Chromosome I"/>
</dbReference>
<dbReference type="GO" id="GO:0016740">
    <property type="term" value="F:transferase activity"/>
    <property type="evidence" value="ECO:0007669"/>
    <property type="project" value="UniProtKB-KW"/>
</dbReference>
<dbReference type="Pfam" id="PF00535">
    <property type="entry name" value="Glycos_transf_2"/>
    <property type="match status" value="1"/>
</dbReference>
<organism evidence="2 3">
    <name type="scientific">Microbacterium pygmaeum</name>
    <dbReference type="NCBI Taxonomy" id="370764"/>
    <lineage>
        <taxon>Bacteria</taxon>
        <taxon>Bacillati</taxon>
        <taxon>Actinomycetota</taxon>
        <taxon>Actinomycetes</taxon>
        <taxon>Micrococcales</taxon>
        <taxon>Microbacteriaceae</taxon>
        <taxon>Microbacterium</taxon>
    </lineage>
</organism>
<feature type="domain" description="Glycosyltransferase 2-like" evidence="1">
    <location>
        <begin position="10"/>
        <end position="108"/>
    </location>
</feature>
<evidence type="ECO:0000313" key="2">
    <source>
        <dbReference type="EMBL" id="SDH64419.1"/>
    </source>
</evidence>
<dbReference type="STRING" id="370764.SAMN04489810_3521"/>
<name>A0A1G8E469_9MICO</name>
<protein>
    <submittedName>
        <fullName evidence="2">Glycosyl transferase family 2</fullName>
    </submittedName>
</protein>
<dbReference type="AlphaFoldDB" id="A0A1G8E469"/>
<evidence type="ECO:0000313" key="3">
    <source>
        <dbReference type="Proteomes" id="UP000199009"/>
    </source>
</evidence>
<dbReference type="PANTHER" id="PTHR43685:SF3">
    <property type="entry name" value="SLR2126 PROTEIN"/>
    <property type="match status" value="1"/>
</dbReference>
<dbReference type="CDD" id="cd00761">
    <property type="entry name" value="Glyco_tranf_GTA_type"/>
    <property type="match status" value="1"/>
</dbReference>
<dbReference type="RefSeq" id="WP_091492963.1">
    <property type="nucleotide sequence ID" value="NZ_LT629692.1"/>
</dbReference>
<gene>
    <name evidence="2" type="ORF">SAMN04489810_3521</name>
</gene>
<sequence>MSVETRRTLTVVIPSYRRLDRLNDIADRYLDQGADEVVIVLDGPHPGWESALPEREGVLVRELPENRGLALARIAGLEASSGEIVLAVDDDVEPGPGLVDRHRRFHTGGDTVLQGYMPVTVPRPRGRDQAPTYLYARDYETQVDGWRRGDSSTILNSLWGGNVSLPRDLYLRAEQVKPSERLEYNEDLDLGIRLLRLDATASFDEQARSSHHHSRGLDAYLRECFARGGAVADLEKRWGERPAQLTPTVTIPAGYNPVLGWVQRRIAARDSDGLVQSAVIVVYRLSGIMQNWRLQDASARLLRRALIMRGYRLARRA</sequence>
<keyword evidence="3" id="KW-1185">Reference proteome</keyword>
<accession>A0A1G8E469</accession>
<evidence type="ECO:0000259" key="1">
    <source>
        <dbReference type="Pfam" id="PF00535"/>
    </source>
</evidence>
<proteinExistence type="predicted"/>